<evidence type="ECO:0000313" key="2">
    <source>
        <dbReference type="Proteomes" id="UP000620124"/>
    </source>
</evidence>
<proteinExistence type="predicted"/>
<name>A0A8H6XDL6_9AGAR</name>
<keyword evidence="2" id="KW-1185">Reference proteome</keyword>
<evidence type="ECO:0000313" key="1">
    <source>
        <dbReference type="EMBL" id="KAF7339158.1"/>
    </source>
</evidence>
<organism evidence="1 2">
    <name type="scientific">Mycena venus</name>
    <dbReference type="NCBI Taxonomy" id="2733690"/>
    <lineage>
        <taxon>Eukaryota</taxon>
        <taxon>Fungi</taxon>
        <taxon>Dikarya</taxon>
        <taxon>Basidiomycota</taxon>
        <taxon>Agaricomycotina</taxon>
        <taxon>Agaricomycetes</taxon>
        <taxon>Agaricomycetidae</taxon>
        <taxon>Agaricales</taxon>
        <taxon>Marasmiineae</taxon>
        <taxon>Mycenaceae</taxon>
        <taxon>Mycena</taxon>
    </lineage>
</organism>
<sequence>MPTTLATPTHIFPSASSSMVDLLLEPIRAPDLSGLTHLRCAESTNERLNVLLGRIGATLTHLHVTGHDRMLDDLNPTFFPALTQIDVFITAPPFNRFLACLPTENRIATINVNVIPTSLAIDKDFESVLLRRPMPVLKSVNVVDPAQGSNKTPEVP</sequence>
<gene>
    <name evidence="1" type="ORF">MVEN_01992900</name>
</gene>
<dbReference type="AlphaFoldDB" id="A0A8H6XDL6"/>
<dbReference type="Proteomes" id="UP000620124">
    <property type="component" value="Unassembled WGS sequence"/>
</dbReference>
<protein>
    <submittedName>
        <fullName evidence="1">Uncharacterized protein</fullName>
    </submittedName>
</protein>
<comment type="caution">
    <text evidence="1">The sequence shown here is derived from an EMBL/GenBank/DDBJ whole genome shotgun (WGS) entry which is preliminary data.</text>
</comment>
<reference evidence="1" key="1">
    <citation type="submission" date="2020-05" db="EMBL/GenBank/DDBJ databases">
        <title>Mycena genomes resolve the evolution of fungal bioluminescence.</title>
        <authorList>
            <person name="Tsai I.J."/>
        </authorList>
    </citation>
    <scope>NUCLEOTIDE SEQUENCE</scope>
    <source>
        <strain evidence="1">CCC161011</strain>
    </source>
</reference>
<accession>A0A8H6XDL6</accession>
<dbReference type="EMBL" id="JACAZI010000020">
    <property type="protein sequence ID" value="KAF7339158.1"/>
    <property type="molecule type" value="Genomic_DNA"/>
</dbReference>